<dbReference type="Proteomes" id="UP000769157">
    <property type="component" value="Unassembled WGS sequence"/>
</dbReference>
<keyword evidence="4" id="KW-0732">Signal</keyword>
<dbReference type="Gene3D" id="3.40.1210.10">
    <property type="entry name" value="Survival protein SurE-like phosphatase/nucleotidase"/>
    <property type="match status" value="1"/>
</dbReference>
<dbReference type="EMBL" id="JAEUBE010000378">
    <property type="protein sequence ID" value="KAH3662586.1"/>
    <property type="molecule type" value="Genomic_DNA"/>
</dbReference>
<dbReference type="GO" id="GO:0008252">
    <property type="term" value="F:nucleotidase activity"/>
    <property type="evidence" value="ECO:0007669"/>
    <property type="project" value="InterPro"/>
</dbReference>
<organism evidence="6 7">
    <name type="scientific">Ogataea philodendri</name>
    <dbReference type="NCBI Taxonomy" id="1378263"/>
    <lineage>
        <taxon>Eukaryota</taxon>
        <taxon>Fungi</taxon>
        <taxon>Dikarya</taxon>
        <taxon>Ascomycota</taxon>
        <taxon>Saccharomycotina</taxon>
        <taxon>Pichiomycetes</taxon>
        <taxon>Pichiales</taxon>
        <taxon>Pichiaceae</taxon>
        <taxon>Ogataea</taxon>
    </lineage>
</organism>
<keyword evidence="7" id="KW-1185">Reference proteome</keyword>
<dbReference type="InterPro" id="IPR030048">
    <property type="entry name" value="SurE"/>
</dbReference>
<dbReference type="RefSeq" id="XP_046059675.1">
    <property type="nucleotide sequence ID" value="XM_046207063.1"/>
</dbReference>
<dbReference type="OrthoDB" id="4018688at2759"/>
<feature type="chain" id="PRO_5040419309" description="Survival protein SurE-like phosphatase/nucleotidase domain-containing protein" evidence="4">
    <location>
        <begin position="19"/>
        <end position="325"/>
    </location>
</feature>
<dbReference type="Pfam" id="PF01975">
    <property type="entry name" value="SurE"/>
    <property type="match status" value="1"/>
</dbReference>
<dbReference type="NCBIfam" id="TIGR00087">
    <property type="entry name" value="surE"/>
    <property type="match status" value="1"/>
</dbReference>
<reference evidence="6" key="1">
    <citation type="journal article" date="2021" name="Open Biol.">
        <title>Shared evolutionary footprints suggest mitochondrial oxidative damage underlies multiple complex I losses in fungi.</title>
        <authorList>
            <person name="Schikora-Tamarit M.A."/>
            <person name="Marcet-Houben M."/>
            <person name="Nosek J."/>
            <person name="Gabaldon T."/>
        </authorList>
    </citation>
    <scope>NUCLEOTIDE SEQUENCE</scope>
    <source>
        <strain evidence="6">CBS6075</strain>
    </source>
</reference>
<evidence type="ECO:0000256" key="4">
    <source>
        <dbReference type="SAM" id="SignalP"/>
    </source>
</evidence>
<gene>
    <name evidence="6" type="ORF">OGAPHI_005838</name>
</gene>
<evidence type="ECO:0000256" key="2">
    <source>
        <dbReference type="ARBA" id="ARBA00022723"/>
    </source>
</evidence>
<comment type="caution">
    <text evidence="6">The sequence shown here is derived from an EMBL/GenBank/DDBJ whole genome shotgun (WGS) entry which is preliminary data.</text>
</comment>
<dbReference type="SUPFAM" id="SSF64167">
    <property type="entry name" value="SurE-like"/>
    <property type="match status" value="1"/>
</dbReference>
<dbReference type="AlphaFoldDB" id="A0A9P8T2C5"/>
<protein>
    <recommendedName>
        <fullName evidence="5">Survival protein SurE-like phosphatase/nucleotidase domain-containing protein</fullName>
    </recommendedName>
</protein>
<feature type="domain" description="Survival protein SurE-like phosphatase/nucleotidase" evidence="5">
    <location>
        <begin position="21"/>
        <end position="236"/>
    </location>
</feature>
<evidence type="ECO:0000313" key="7">
    <source>
        <dbReference type="Proteomes" id="UP000769157"/>
    </source>
</evidence>
<dbReference type="InterPro" id="IPR036523">
    <property type="entry name" value="SurE-like_sf"/>
</dbReference>
<feature type="signal peptide" evidence="4">
    <location>
        <begin position="1"/>
        <end position="18"/>
    </location>
</feature>
<dbReference type="GeneID" id="70237802"/>
<keyword evidence="3" id="KW-0378">Hydrolase</keyword>
<reference evidence="6" key="2">
    <citation type="submission" date="2021-01" db="EMBL/GenBank/DDBJ databases">
        <authorList>
            <person name="Schikora-Tamarit M.A."/>
        </authorList>
    </citation>
    <scope>NUCLEOTIDE SEQUENCE</scope>
    <source>
        <strain evidence="6">CBS6075</strain>
    </source>
</reference>
<dbReference type="GO" id="GO:0046872">
    <property type="term" value="F:metal ion binding"/>
    <property type="evidence" value="ECO:0007669"/>
    <property type="project" value="UniProtKB-KW"/>
</dbReference>
<dbReference type="PANTHER" id="PTHR30457:SF0">
    <property type="entry name" value="PHOSPHATASE, PUTATIVE (AFU_ORTHOLOGUE AFUA_4G01070)-RELATED"/>
    <property type="match status" value="1"/>
</dbReference>
<dbReference type="InterPro" id="IPR002828">
    <property type="entry name" value="SurE-like_Pase/nucleotidase"/>
</dbReference>
<accession>A0A9P8T2C5</accession>
<name>A0A9P8T2C5_9ASCO</name>
<comment type="similarity">
    <text evidence="1">Belongs to the SurE nucleotidase family.</text>
</comment>
<evidence type="ECO:0000259" key="5">
    <source>
        <dbReference type="Pfam" id="PF01975"/>
    </source>
</evidence>
<evidence type="ECO:0000313" key="6">
    <source>
        <dbReference type="EMBL" id="KAH3662586.1"/>
    </source>
</evidence>
<proteinExistence type="inferred from homology"/>
<evidence type="ECO:0000256" key="3">
    <source>
        <dbReference type="ARBA" id="ARBA00022801"/>
    </source>
</evidence>
<dbReference type="PANTHER" id="PTHR30457">
    <property type="entry name" value="5'-NUCLEOTIDASE SURE"/>
    <property type="match status" value="1"/>
</dbReference>
<sequence length="325" mass="34743">MKFATLFALATSLVAASAKNILITNDDGWAATNIRAFYRDLKAAGHNVVMVAPARQYSGNGGRFIIPETANLTAPAVFNYPGLGAPAWGHEEDDLNVWYFDGSPAACVSMGLDYVIPTYFNNFTVDIVLGGPNEGDNLGERDFVISGTEGSAYYAVERGYPAIAFSGANGNNSFFKDNLDTDPDHAPNIYSKYAVELVNTLFEAQGDADKLLPPAYGLNVNFPAAGSDINANCTSLTWKHTRFTGSDSLAYRVEYDASAENLKQTTIKSGAVEVNLAGDLTLPGEFTIINNGDCDATISVFTTDLDASSEISAEARTLFESVLAN</sequence>
<evidence type="ECO:0000256" key="1">
    <source>
        <dbReference type="ARBA" id="ARBA00011062"/>
    </source>
</evidence>
<keyword evidence="2" id="KW-0479">Metal-binding</keyword>